<sequence length="541" mass="63912">MWPAKNTQQYPSQEISTLESSLPNELYDFIFLYLKAIDIIYSFFNLNGRFNNLIYPFLCAVDLSNVDERTLNKCCQTILPKIHHYIKAIKVDDKNIDSVFPLSLYSKIYPNRESVFITKVKIDGKYLSYLKLFKQLLNLKIYFDTEEINKTVSNELCLNLFQSACRLETLFFDQIYVPINTHFIQLCFSIRKLTIKVLYFHHICVLLNKLPSIESVNIAMPCVASHRQQQLLLLEKYIEFNYNQNIPSTLSKLKHFVFHAVFNANYDYLELLLSHCCPNVEYLSLKVYINQFIDGERLEKMLLSKLTKLKVFHFCFRIPVVDSTLNIDDYIQTYKSSYWIDNNHSILCFNQPLHRRYCVFSLPFMFDKFCFVSNDLVNYRSNVNDDILLYSKQNKADMISFSDDTVPYTFELFQIIQKSFPRATELMFEAAHVRCLSDNILHNELVMENIVTVTYMFKQLEFKYFRRLLLLTPNIQTLYILESLVLDVLRKSEDSSFQQLQSACSRIRCVGIGKPSFEYDAVNDYSVKVLFPNAELFREWR</sequence>
<evidence type="ECO:0000313" key="3">
    <source>
        <dbReference type="Proteomes" id="UP000677228"/>
    </source>
</evidence>
<dbReference type="Proteomes" id="UP000677228">
    <property type="component" value="Unassembled WGS sequence"/>
</dbReference>
<gene>
    <name evidence="1" type="ORF">OVA965_LOCUS5969</name>
    <name evidence="2" type="ORF">TMI583_LOCUS5965</name>
</gene>
<evidence type="ECO:0008006" key="4">
    <source>
        <dbReference type="Google" id="ProtNLM"/>
    </source>
</evidence>
<comment type="caution">
    <text evidence="1">The sequence shown here is derived from an EMBL/GenBank/DDBJ whole genome shotgun (WGS) entry which is preliminary data.</text>
</comment>
<dbReference type="EMBL" id="CAJOBA010001733">
    <property type="protein sequence ID" value="CAF3611909.1"/>
    <property type="molecule type" value="Genomic_DNA"/>
</dbReference>
<reference evidence="1" key="1">
    <citation type="submission" date="2021-02" db="EMBL/GenBank/DDBJ databases">
        <authorList>
            <person name="Nowell W R."/>
        </authorList>
    </citation>
    <scope>NUCLEOTIDE SEQUENCE</scope>
</reference>
<protein>
    <recommendedName>
        <fullName evidence="4">F-box domain-containing protein</fullName>
    </recommendedName>
</protein>
<proteinExistence type="predicted"/>
<dbReference type="EMBL" id="CAJNOK010001733">
    <property type="protein sequence ID" value="CAF0827434.1"/>
    <property type="molecule type" value="Genomic_DNA"/>
</dbReference>
<dbReference type="AlphaFoldDB" id="A0A8S2D2H9"/>
<organism evidence="1 3">
    <name type="scientific">Didymodactylos carnosus</name>
    <dbReference type="NCBI Taxonomy" id="1234261"/>
    <lineage>
        <taxon>Eukaryota</taxon>
        <taxon>Metazoa</taxon>
        <taxon>Spiralia</taxon>
        <taxon>Gnathifera</taxon>
        <taxon>Rotifera</taxon>
        <taxon>Eurotatoria</taxon>
        <taxon>Bdelloidea</taxon>
        <taxon>Philodinida</taxon>
        <taxon>Philodinidae</taxon>
        <taxon>Didymodactylos</taxon>
    </lineage>
</organism>
<dbReference type="Proteomes" id="UP000682733">
    <property type="component" value="Unassembled WGS sequence"/>
</dbReference>
<evidence type="ECO:0000313" key="2">
    <source>
        <dbReference type="EMBL" id="CAF3611909.1"/>
    </source>
</evidence>
<name>A0A8S2D2H9_9BILA</name>
<accession>A0A8S2D2H9</accession>
<evidence type="ECO:0000313" key="1">
    <source>
        <dbReference type="EMBL" id="CAF0827434.1"/>
    </source>
</evidence>